<dbReference type="OrthoDB" id="261572at2759"/>
<dbReference type="InterPro" id="IPR040623">
    <property type="entry name" value="RPN2_C"/>
</dbReference>
<proteinExistence type="predicted"/>
<dbReference type="GO" id="GO:0034515">
    <property type="term" value="C:proteasome storage granule"/>
    <property type="evidence" value="ECO:0007669"/>
    <property type="project" value="TreeGrafter"/>
</dbReference>
<evidence type="ECO:0000313" key="4">
    <source>
        <dbReference type="EMBL" id="RKO87809.1"/>
    </source>
</evidence>
<accession>A0A4P9W5V2</accession>
<dbReference type="Gene3D" id="1.25.10.10">
    <property type="entry name" value="Leucine-rich Repeat Variant"/>
    <property type="match status" value="1"/>
</dbReference>
<evidence type="ECO:0000313" key="5">
    <source>
        <dbReference type="Proteomes" id="UP000269721"/>
    </source>
</evidence>
<feature type="domain" description="26S proteasome regulatory subunit RPN2 C-terminal" evidence="3">
    <location>
        <begin position="122"/>
        <end position="150"/>
    </location>
</feature>
<dbReference type="InterPro" id="IPR016024">
    <property type="entry name" value="ARM-type_fold"/>
</dbReference>
<dbReference type="InterPro" id="IPR011989">
    <property type="entry name" value="ARM-like"/>
</dbReference>
<dbReference type="GO" id="GO:0005634">
    <property type="term" value="C:nucleus"/>
    <property type="evidence" value="ECO:0007669"/>
    <property type="project" value="TreeGrafter"/>
</dbReference>
<gene>
    <name evidence="4" type="ORF">BDK51DRAFT_1391</name>
</gene>
<organism evidence="4 5">
    <name type="scientific">Blyttiomyces helicus</name>
    <dbReference type="NCBI Taxonomy" id="388810"/>
    <lineage>
        <taxon>Eukaryota</taxon>
        <taxon>Fungi</taxon>
        <taxon>Fungi incertae sedis</taxon>
        <taxon>Chytridiomycota</taxon>
        <taxon>Chytridiomycota incertae sedis</taxon>
        <taxon>Chytridiomycetes</taxon>
        <taxon>Chytridiomycetes incertae sedis</taxon>
        <taxon>Blyttiomyces</taxon>
    </lineage>
</organism>
<dbReference type="Proteomes" id="UP000269721">
    <property type="component" value="Unassembled WGS sequence"/>
</dbReference>
<feature type="non-terminal residue" evidence="4">
    <location>
        <position position="150"/>
    </location>
</feature>
<dbReference type="GO" id="GO:0043161">
    <property type="term" value="P:proteasome-mediated ubiquitin-dependent protein catabolic process"/>
    <property type="evidence" value="ECO:0007669"/>
    <property type="project" value="TreeGrafter"/>
</dbReference>
<name>A0A4P9W5V2_9FUNG</name>
<dbReference type="SUPFAM" id="SSF48371">
    <property type="entry name" value="ARM repeat"/>
    <property type="match status" value="1"/>
</dbReference>
<keyword evidence="5" id="KW-1185">Reference proteome</keyword>
<dbReference type="GO" id="GO:0008540">
    <property type="term" value="C:proteasome regulatory particle, base subcomplex"/>
    <property type="evidence" value="ECO:0007669"/>
    <property type="project" value="TreeGrafter"/>
</dbReference>
<evidence type="ECO:0000259" key="3">
    <source>
        <dbReference type="Pfam" id="PF18004"/>
    </source>
</evidence>
<dbReference type="PANTHER" id="PTHR10943">
    <property type="entry name" value="26S PROTEASOME NON-ATPASE REGULATORY SUBUNIT"/>
    <property type="match status" value="1"/>
</dbReference>
<reference evidence="5" key="1">
    <citation type="journal article" date="2018" name="Nat. Microbiol.">
        <title>Leveraging single-cell genomics to expand the fungal tree of life.</title>
        <authorList>
            <person name="Ahrendt S.R."/>
            <person name="Quandt C.A."/>
            <person name="Ciobanu D."/>
            <person name="Clum A."/>
            <person name="Salamov A."/>
            <person name="Andreopoulos B."/>
            <person name="Cheng J.F."/>
            <person name="Woyke T."/>
            <person name="Pelin A."/>
            <person name="Henrissat B."/>
            <person name="Reynolds N.K."/>
            <person name="Benny G.L."/>
            <person name="Smith M.E."/>
            <person name="James T.Y."/>
            <person name="Grigoriev I.V."/>
        </authorList>
    </citation>
    <scope>NUCLEOTIDE SEQUENCE [LARGE SCALE GENOMIC DNA]</scope>
</reference>
<dbReference type="EMBL" id="KZ997147">
    <property type="protein sequence ID" value="RKO87809.1"/>
    <property type="molecule type" value="Genomic_DNA"/>
</dbReference>
<protein>
    <recommendedName>
        <fullName evidence="3">26S proteasome regulatory subunit RPN2 C-terminal domain-containing protein</fullName>
    </recommendedName>
</protein>
<dbReference type="PANTHER" id="PTHR10943:SF2">
    <property type="entry name" value="26S PROTEASOME NON-ATPASE REGULATORY SUBUNIT 1"/>
    <property type="match status" value="1"/>
</dbReference>
<dbReference type="Pfam" id="PF18004">
    <property type="entry name" value="RPN2_C"/>
    <property type="match status" value="1"/>
</dbReference>
<dbReference type="AlphaFoldDB" id="A0A4P9W5V2"/>
<evidence type="ECO:0000256" key="2">
    <source>
        <dbReference type="ARBA" id="ARBA00022942"/>
    </source>
</evidence>
<sequence length="150" mass="16265">LQEALALLDPMTRDPVDYVRQGALIALAMILMQQNEVSSPKVASTRKLYETIIGDKHEDVMAKFGAVLGQGIIDAGGRNVTISLQSRSGSANMSAIVGMAVFTQFWYWYPLAHFLSLAFSPTAIVGLDGSLSLPKIEFVSNARPSLFAYP</sequence>
<evidence type="ECO:0000256" key="1">
    <source>
        <dbReference type="ARBA" id="ARBA00022737"/>
    </source>
</evidence>
<keyword evidence="1" id="KW-0677">Repeat</keyword>
<feature type="non-terminal residue" evidence="4">
    <location>
        <position position="1"/>
    </location>
</feature>
<keyword evidence="2" id="KW-0647">Proteasome</keyword>